<organism evidence="3 4">
    <name type="scientific">Enterococcus ureilyticus</name>
    <dbReference type="NCBI Taxonomy" id="1131292"/>
    <lineage>
        <taxon>Bacteria</taxon>
        <taxon>Bacillati</taxon>
        <taxon>Bacillota</taxon>
        <taxon>Bacilli</taxon>
        <taxon>Lactobacillales</taxon>
        <taxon>Enterococcaceae</taxon>
        <taxon>Enterococcus</taxon>
    </lineage>
</organism>
<dbReference type="Gene3D" id="3.40.50.1820">
    <property type="entry name" value="alpha/beta hydrolase"/>
    <property type="match status" value="1"/>
</dbReference>
<dbReference type="InterPro" id="IPR001031">
    <property type="entry name" value="Thioesterase"/>
</dbReference>
<comment type="caution">
    <text evidence="3">The sequence shown here is derived from an EMBL/GenBank/DDBJ whole genome shotgun (WGS) entry which is preliminary data.</text>
</comment>
<dbReference type="STRING" id="1131292.BCR24_12800"/>
<dbReference type="InterPro" id="IPR012223">
    <property type="entry name" value="TEII"/>
</dbReference>
<dbReference type="SUPFAM" id="SSF53474">
    <property type="entry name" value="alpha/beta-Hydrolases"/>
    <property type="match status" value="1"/>
</dbReference>
<dbReference type="Pfam" id="PF00975">
    <property type="entry name" value="Thioesterase"/>
    <property type="match status" value="1"/>
</dbReference>
<dbReference type="PANTHER" id="PTHR11487">
    <property type="entry name" value="THIOESTERASE"/>
    <property type="match status" value="1"/>
</dbReference>
<evidence type="ECO:0000313" key="3">
    <source>
        <dbReference type="EMBL" id="OEG23187.1"/>
    </source>
</evidence>
<evidence type="ECO:0000313" key="4">
    <source>
        <dbReference type="Proteomes" id="UP000094469"/>
    </source>
</evidence>
<sequence>MIQLVMFPYAGSIVNPYKEWLELNDEQFEIIQIEYDGRGRRSFADRPLTWRALIDKTLKQVLDCVDFTREYILFGHSMGARVVADIYKKLIARAIKQPKCLIFSGTEIFRSKSYESILSAPVKKFNQFFFQLGGIPKEVFQEVELLELVTDYLREDLVLLNQFKFNWTKQEIGCSVLILNGTQEASSELDQWIELIGENCQQLFFQGDHFFIRNNVQEILFAIKRKLDEIK</sequence>
<evidence type="ECO:0000256" key="1">
    <source>
        <dbReference type="ARBA" id="ARBA00007169"/>
    </source>
</evidence>
<comment type="similarity">
    <text evidence="1">Belongs to the thioesterase family.</text>
</comment>
<evidence type="ECO:0000259" key="2">
    <source>
        <dbReference type="Pfam" id="PF00975"/>
    </source>
</evidence>
<protein>
    <recommendedName>
        <fullName evidence="2">Thioesterase domain-containing protein</fullName>
    </recommendedName>
</protein>
<dbReference type="RefSeq" id="WP_069639375.1">
    <property type="nucleotide sequence ID" value="NZ_JAFBEZ010000014.1"/>
</dbReference>
<dbReference type="EMBL" id="MIKC01000006">
    <property type="protein sequence ID" value="OEG23187.1"/>
    <property type="molecule type" value="Genomic_DNA"/>
</dbReference>
<feature type="domain" description="Thioesterase" evidence="2">
    <location>
        <begin position="3"/>
        <end position="226"/>
    </location>
</feature>
<name>A0A1E5HE06_9ENTE</name>
<dbReference type="GO" id="GO:0008610">
    <property type="term" value="P:lipid biosynthetic process"/>
    <property type="evidence" value="ECO:0007669"/>
    <property type="project" value="TreeGrafter"/>
</dbReference>
<dbReference type="Proteomes" id="UP000094469">
    <property type="component" value="Unassembled WGS sequence"/>
</dbReference>
<proteinExistence type="inferred from homology"/>
<reference evidence="4" key="1">
    <citation type="submission" date="2016-09" db="EMBL/GenBank/DDBJ databases">
        <authorList>
            <person name="Gulvik C.A."/>
        </authorList>
    </citation>
    <scope>NUCLEOTIDE SEQUENCE [LARGE SCALE GENOMIC DNA]</scope>
    <source>
        <strain evidence="4">LMG 26676</strain>
    </source>
</reference>
<gene>
    <name evidence="3" type="ORF">BCR24_12800</name>
</gene>
<dbReference type="InterPro" id="IPR029058">
    <property type="entry name" value="AB_hydrolase_fold"/>
</dbReference>
<dbReference type="AlphaFoldDB" id="A0A1E5HE06"/>
<dbReference type="PANTHER" id="PTHR11487:SF0">
    <property type="entry name" value="S-ACYL FATTY ACID SYNTHASE THIOESTERASE, MEDIUM CHAIN"/>
    <property type="match status" value="1"/>
</dbReference>
<keyword evidence="4" id="KW-1185">Reference proteome</keyword>
<accession>A0A1E5HE06</accession>